<dbReference type="AlphaFoldDB" id="B9SWW0"/>
<dbReference type="InterPro" id="IPR012340">
    <property type="entry name" value="NA-bd_OB-fold"/>
</dbReference>
<dbReference type="Pfam" id="PF25507">
    <property type="entry name" value="OB_POT1A"/>
    <property type="match status" value="1"/>
</dbReference>
<dbReference type="SMART" id="SM00976">
    <property type="entry name" value="Telo_bind"/>
    <property type="match status" value="1"/>
</dbReference>
<evidence type="ECO:0000256" key="6">
    <source>
        <dbReference type="ARBA" id="ARBA00023125"/>
    </source>
</evidence>
<evidence type="ECO:0000256" key="5">
    <source>
        <dbReference type="ARBA" id="ARBA00022895"/>
    </source>
</evidence>
<dbReference type="Proteomes" id="UP000008311">
    <property type="component" value="Unassembled WGS sequence"/>
</dbReference>
<reference evidence="10" key="1">
    <citation type="journal article" date="2010" name="Nat. Biotechnol.">
        <title>Draft genome sequence of the oilseed species Ricinus communis.</title>
        <authorList>
            <person name="Chan A.P."/>
            <person name="Crabtree J."/>
            <person name="Zhao Q."/>
            <person name="Lorenzi H."/>
            <person name="Orvis J."/>
            <person name="Puiu D."/>
            <person name="Melake-Berhan A."/>
            <person name="Jones K.M."/>
            <person name="Redman J."/>
            <person name="Chen G."/>
            <person name="Cahoon E.B."/>
            <person name="Gedil M."/>
            <person name="Stanke M."/>
            <person name="Haas B.J."/>
            <person name="Wortman J.R."/>
            <person name="Fraser-Liggett C.M."/>
            <person name="Ravel J."/>
            <person name="Rabinowicz P.D."/>
        </authorList>
    </citation>
    <scope>NUCLEOTIDE SEQUENCE [LARGE SCALE GENOMIC DNA]</scope>
    <source>
        <strain evidence="10">cv. Hale</strain>
    </source>
</reference>
<protein>
    <recommendedName>
        <fullName evidence="8">Telomeric single stranded DNA binding POT1/Cdc13 domain-containing protein</fullName>
    </recommendedName>
</protein>
<dbReference type="GO" id="GO:0010521">
    <property type="term" value="F:telomerase inhibitor activity"/>
    <property type="evidence" value="ECO:0000318"/>
    <property type="project" value="GO_Central"/>
</dbReference>
<keyword evidence="10" id="KW-1185">Reference proteome</keyword>
<evidence type="ECO:0000256" key="3">
    <source>
        <dbReference type="ARBA" id="ARBA00008442"/>
    </source>
</evidence>
<evidence type="ECO:0000256" key="7">
    <source>
        <dbReference type="ARBA" id="ARBA00023242"/>
    </source>
</evidence>
<evidence type="ECO:0000313" key="10">
    <source>
        <dbReference type="Proteomes" id="UP000008311"/>
    </source>
</evidence>
<dbReference type="GO" id="GO:0032210">
    <property type="term" value="P:regulation of telomere maintenance via telomerase"/>
    <property type="evidence" value="ECO:0000318"/>
    <property type="project" value="GO_Central"/>
</dbReference>
<dbReference type="eggNOG" id="KOG4757">
    <property type="taxonomic scope" value="Eukaryota"/>
</dbReference>
<keyword evidence="4" id="KW-0158">Chromosome</keyword>
<dbReference type="GO" id="GO:0098505">
    <property type="term" value="F:G-rich strand telomeric DNA binding"/>
    <property type="evidence" value="ECO:0000318"/>
    <property type="project" value="GO_Central"/>
</dbReference>
<proteinExistence type="inferred from homology"/>
<dbReference type="CDD" id="cd04497">
    <property type="entry name" value="hPOT1_OB1_like"/>
    <property type="match status" value="1"/>
</dbReference>
<evidence type="ECO:0000256" key="1">
    <source>
        <dbReference type="ARBA" id="ARBA00004123"/>
    </source>
</evidence>
<dbReference type="GO" id="GO:0016233">
    <property type="term" value="P:telomere capping"/>
    <property type="evidence" value="ECO:0000318"/>
    <property type="project" value="GO_Central"/>
</dbReference>
<dbReference type="STRING" id="3988.B9SWW0"/>
<dbReference type="FunFam" id="2.40.50.140:FF:000119">
    <property type="entry name" value="Protection of telomeres 1 homolog"/>
    <property type="match status" value="1"/>
</dbReference>
<dbReference type="GO" id="GO:0000783">
    <property type="term" value="C:nuclear telomere cap complex"/>
    <property type="evidence" value="ECO:0000318"/>
    <property type="project" value="GO_Central"/>
</dbReference>
<keyword evidence="6" id="KW-0238">DNA-binding</keyword>
<dbReference type="FunCoup" id="B9SWW0">
    <property type="interactions" value="76"/>
</dbReference>
<dbReference type="InterPro" id="IPR057620">
    <property type="entry name" value="POT1A/B-like_OB"/>
</dbReference>
<comment type="similarity">
    <text evidence="3">Belongs to the telombin family.</text>
</comment>
<evidence type="ECO:0000256" key="4">
    <source>
        <dbReference type="ARBA" id="ARBA00022454"/>
    </source>
</evidence>
<dbReference type="SUPFAM" id="SSF50249">
    <property type="entry name" value="Nucleic acid-binding proteins"/>
    <property type="match status" value="2"/>
</dbReference>
<sequence>MEDYKYLELKDAISSINQKVSLIGIILEFGLPKKTRGTDWFCTVKIVDESYPKPGISINIFASSIEKLPRVLSLGDIIQLSHVVMKPHHGEVNAVFNKSFSAFALYEGKDGGNFLPYQYSSRYHPRDQDSKFISGLRKWVADFRPDEGPNSFLFLREMKEGERANLACKVLHVCEVSEHEWMVFVWDGTDSPPINIDSKDNPLPLQLEPEPLPRDILCTFPTVGTVLRVIIDKGNEKHVLHLLGTGKWVKFLNILCEVHAGLWRGVLTGFTKLCYMSNENRLISACQKSYNARLSTELGRIPYWCFPWCSNITEVDYDNVPFVTLMDVLTCSKVTAKFKCIVRVVAAFPWQAEDFSHLGTYGIRLTIEDPTARIHAFLFAEDGEKFFDGYPSTNALTEKRNTLLGVQKEIEGAPRNPPWVQCCLKSYYLNRNNTWGSRHFRIFGTKHVG</sequence>
<name>B9SWW0_RICCO</name>
<evidence type="ECO:0000256" key="2">
    <source>
        <dbReference type="ARBA" id="ARBA00004574"/>
    </source>
</evidence>
<dbReference type="InterPro" id="IPR028389">
    <property type="entry name" value="POT1"/>
</dbReference>
<keyword evidence="7" id="KW-0539">Nucleus</keyword>
<dbReference type="Gene3D" id="2.40.50.140">
    <property type="entry name" value="Nucleic acid-binding proteins"/>
    <property type="match status" value="2"/>
</dbReference>
<comment type="subcellular location">
    <subcellularLocation>
        <location evidence="2">Chromosome</location>
        <location evidence="2">Telomere</location>
    </subcellularLocation>
    <subcellularLocation>
        <location evidence="1">Nucleus</location>
    </subcellularLocation>
</comment>
<dbReference type="PANTHER" id="PTHR14513:SF0">
    <property type="entry name" value="PROTECTION OF TELOMERES PROTEIN 1"/>
    <property type="match status" value="1"/>
</dbReference>
<gene>
    <name evidence="9" type="ORF">RCOM_0566130</name>
</gene>
<keyword evidence="5" id="KW-0779">Telomere</keyword>
<organism evidence="9 10">
    <name type="scientific">Ricinus communis</name>
    <name type="common">Castor bean</name>
    <dbReference type="NCBI Taxonomy" id="3988"/>
    <lineage>
        <taxon>Eukaryota</taxon>
        <taxon>Viridiplantae</taxon>
        <taxon>Streptophyta</taxon>
        <taxon>Embryophyta</taxon>
        <taxon>Tracheophyta</taxon>
        <taxon>Spermatophyta</taxon>
        <taxon>Magnoliopsida</taxon>
        <taxon>eudicotyledons</taxon>
        <taxon>Gunneridae</taxon>
        <taxon>Pentapetalae</taxon>
        <taxon>rosids</taxon>
        <taxon>fabids</taxon>
        <taxon>Malpighiales</taxon>
        <taxon>Euphorbiaceae</taxon>
        <taxon>Acalyphoideae</taxon>
        <taxon>Acalypheae</taxon>
        <taxon>Ricinus</taxon>
    </lineage>
</organism>
<evidence type="ECO:0000259" key="8">
    <source>
        <dbReference type="SMART" id="SM00976"/>
    </source>
</evidence>
<dbReference type="Pfam" id="PF02765">
    <property type="entry name" value="POT1"/>
    <property type="match status" value="1"/>
</dbReference>
<feature type="domain" description="Telomeric single stranded DNA binding POT1/Cdc13" evidence="8">
    <location>
        <begin position="6"/>
        <end position="141"/>
    </location>
</feature>
<dbReference type="InterPro" id="IPR011564">
    <property type="entry name" value="Telomer_end-bd_POT1/Cdc13"/>
</dbReference>
<dbReference type="InParanoid" id="B9SWW0"/>
<dbReference type="EMBL" id="EQ974212">
    <property type="protein sequence ID" value="EEF31902.1"/>
    <property type="molecule type" value="Genomic_DNA"/>
</dbReference>
<evidence type="ECO:0000313" key="9">
    <source>
        <dbReference type="EMBL" id="EEF31902.1"/>
    </source>
</evidence>
<dbReference type="PANTHER" id="PTHR14513">
    <property type="entry name" value="PROTECTION OF TELOMERES 1"/>
    <property type="match status" value="1"/>
</dbReference>
<accession>B9SWW0</accession>